<evidence type="ECO:0000313" key="3">
    <source>
        <dbReference type="Proteomes" id="UP000605201"/>
    </source>
</evidence>
<sequence>MVSTFSHEDETDAEFILAEKSECSICVPPTTSRLMVKRKGHSITRKIPKPVVLVDTREQFPLSFAHFSNWIAETKKQKLDAGDYSVEGMEHLLMLERKSLADLITTLMQNRKRFFKSCERLSMYRWRALLVEASYEDVKSPYDDGYTEAHPNAVSGSLDALEAKFGIPVIYTSQFRPLAEEKAASWLSKHFTYWYLKTRGQIYS</sequence>
<feature type="domain" description="ERCC4" evidence="1">
    <location>
        <begin position="51"/>
        <end position="135"/>
    </location>
</feature>
<dbReference type="InterPro" id="IPR011335">
    <property type="entry name" value="Restrct_endonuc-II-like"/>
</dbReference>
<evidence type="ECO:0000313" key="2">
    <source>
        <dbReference type="EMBL" id="MBC8434190.1"/>
    </source>
</evidence>
<accession>A0A8J6P939</accession>
<dbReference type="SUPFAM" id="SSF52980">
    <property type="entry name" value="Restriction endonuclease-like"/>
    <property type="match status" value="1"/>
</dbReference>
<dbReference type="AlphaFoldDB" id="A0A8J6P939"/>
<dbReference type="GO" id="GO:0006259">
    <property type="term" value="P:DNA metabolic process"/>
    <property type="evidence" value="ECO:0007669"/>
    <property type="project" value="UniProtKB-ARBA"/>
</dbReference>
<dbReference type="InterPro" id="IPR006166">
    <property type="entry name" value="ERCC4_domain"/>
</dbReference>
<dbReference type="Pfam" id="PF02732">
    <property type="entry name" value="ERCC4"/>
    <property type="match status" value="1"/>
</dbReference>
<dbReference type="Proteomes" id="UP000605201">
    <property type="component" value="Unassembled WGS sequence"/>
</dbReference>
<gene>
    <name evidence="2" type="ORF">H8D96_19960</name>
</gene>
<proteinExistence type="predicted"/>
<dbReference type="GO" id="GO:0003677">
    <property type="term" value="F:DNA binding"/>
    <property type="evidence" value="ECO:0007669"/>
    <property type="project" value="InterPro"/>
</dbReference>
<reference evidence="2 3" key="1">
    <citation type="submission" date="2020-08" db="EMBL/GenBank/DDBJ databases">
        <title>Bridging the membrane lipid divide: bacteria of the FCB group superphylum have the potential to synthesize archaeal ether lipids.</title>
        <authorList>
            <person name="Villanueva L."/>
            <person name="Von Meijenfeldt F.A.B."/>
            <person name="Westbye A.B."/>
            <person name="Yadav S."/>
            <person name="Hopmans E.C."/>
            <person name="Dutilh B.E."/>
            <person name="Sinninghe Damste J.S."/>
        </authorList>
    </citation>
    <scope>NUCLEOTIDE SEQUENCE [LARGE SCALE GENOMIC DNA]</scope>
    <source>
        <strain evidence="2">NIOZ-UU17</strain>
    </source>
</reference>
<organism evidence="2 3">
    <name type="scientific">Candidatus Desulfatibia vada</name>
    <dbReference type="NCBI Taxonomy" id="2841696"/>
    <lineage>
        <taxon>Bacteria</taxon>
        <taxon>Pseudomonadati</taxon>
        <taxon>Thermodesulfobacteriota</taxon>
        <taxon>Desulfobacteria</taxon>
        <taxon>Desulfobacterales</taxon>
        <taxon>Desulfobacterales incertae sedis</taxon>
        <taxon>Candidatus Desulfatibia</taxon>
    </lineage>
</organism>
<dbReference type="GO" id="GO:0004518">
    <property type="term" value="F:nuclease activity"/>
    <property type="evidence" value="ECO:0007669"/>
    <property type="project" value="InterPro"/>
</dbReference>
<name>A0A8J6P939_9BACT</name>
<evidence type="ECO:0000259" key="1">
    <source>
        <dbReference type="SMART" id="SM00891"/>
    </source>
</evidence>
<comment type="caution">
    <text evidence="2">The sequence shown here is derived from an EMBL/GenBank/DDBJ whole genome shotgun (WGS) entry which is preliminary data.</text>
</comment>
<dbReference type="Gene3D" id="3.40.50.10130">
    <property type="match status" value="1"/>
</dbReference>
<dbReference type="SMART" id="SM00891">
    <property type="entry name" value="ERCC4"/>
    <property type="match status" value="1"/>
</dbReference>
<dbReference type="EMBL" id="JACNIG010000396">
    <property type="protein sequence ID" value="MBC8434190.1"/>
    <property type="molecule type" value="Genomic_DNA"/>
</dbReference>
<protein>
    <recommendedName>
        <fullName evidence="1">ERCC4 domain-containing protein</fullName>
    </recommendedName>
</protein>